<dbReference type="PROSITE" id="PS51194">
    <property type="entry name" value="HELICASE_CTER"/>
    <property type="match status" value="1"/>
</dbReference>
<protein>
    <recommendedName>
        <fullName evidence="1">Helicase C-terminal domain-containing protein</fullName>
    </recommendedName>
</protein>
<sequence>GEQQRRCFEVFGAGGPRKVVVATNVAETSVTLPDVTVVIDTCRERRLSRDHDLSSLAPALLERLCAKDSLKQRRGRAGRVQRGVCFRLVPRSVYEKLPTATAPEIEALPLETLVLQVRAAGFEPSEFLGKAPTPPKPEIVHAAEM</sequence>
<dbReference type="EMBL" id="CAJNNV010009586">
    <property type="protein sequence ID" value="CAE8597573.1"/>
    <property type="molecule type" value="Genomic_DNA"/>
</dbReference>
<dbReference type="GO" id="GO:0003723">
    <property type="term" value="F:RNA binding"/>
    <property type="evidence" value="ECO:0007669"/>
    <property type="project" value="TreeGrafter"/>
</dbReference>
<proteinExistence type="predicted"/>
<accession>A0A813EAR3</accession>
<dbReference type="SUPFAM" id="SSF52540">
    <property type="entry name" value="P-loop containing nucleoside triphosphate hydrolases"/>
    <property type="match status" value="1"/>
</dbReference>
<dbReference type="InterPro" id="IPR027417">
    <property type="entry name" value="P-loop_NTPase"/>
</dbReference>
<dbReference type="OMA" id="REQAGIC"/>
<dbReference type="AlphaFoldDB" id="A0A813EAR3"/>
<gene>
    <name evidence="2" type="ORF">PGLA1383_LOCUS16012</name>
</gene>
<dbReference type="PANTHER" id="PTHR18934">
    <property type="entry name" value="ATP-DEPENDENT RNA HELICASE"/>
    <property type="match status" value="1"/>
</dbReference>
<reference evidence="2" key="1">
    <citation type="submission" date="2021-02" db="EMBL/GenBank/DDBJ databases">
        <authorList>
            <person name="Dougan E. K."/>
            <person name="Rhodes N."/>
            <person name="Thang M."/>
            <person name="Chan C."/>
        </authorList>
    </citation>
    <scope>NUCLEOTIDE SEQUENCE</scope>
</reference>
<feature type="non-terminal residue" evidence="2">
    <location>
        <position position="145"/>
    </location>
</feature>
<keyword evidence="3" id="KW-1185">Reference proteome</keyword>
<dbReference type="GO" id="GO:0004386">
    <property type="term" value="F:helicase activity"/>
    <property type="evidence" value="ECO:0007669"/>
    <property type="project" value="TreeGrafter"/>
</dbReference>
<feature type="domain" description="Helicase C-terminal" evidence="1">
    <location>
        <begin position="1"/>
        <end position="121"/>
    </location>
</feature>
<name>A0A813EAR3_POLGL</name>
<evidence type="ECO:0000313" key="3">
    <source>
        <dbReference type="Proteomes" id="UP000654075"/>
    </source>
</evidence>
<feature type="non-terminal residue" evidence="2">
    <location>
        <position position="1"/>
    </location>
</feature>
<evidence type="ECO:0000259" key="1">
    <source>
        <dbReference type="PROSITE" id="PS51194"/>
    </source>
</evidence>
<dbReference type="Pfam" id="PF00271">
    <property type="entry name" value="Helicase_C"/>
    <property type="match status" value="1"/>
</dbReference>
<dbReference type="Proteomes" id="UP000654075">
    <property type="component" value="Unassembled WGS sequence"/>
</dbReference>
<dbReference type="OrthoDB" id="438419at2759"/>
<organism evidence="2 3">
    <name type="scientific">Polarella glacialis</name>
    <name type="common">Dinoflagellate</name>
    <dbReference type="NCBI Taxonomy" id="89957"/>
    <lineage>
        <taxon>Eukaryota</taxon>
        <taxon>Sar</taxon>
        <taxon>Alveolata</taxon>
        <taxon>Dinophyceae</taxon>
        <taxon>Suessiales</taxon>
        <taxon>Suessiaceae</taxon>
        <taxon>Polarella</taxon>
    </lineage>
</organism>
<evidence type="ECO:0000313" key="2">
    <source>
        <dbReference type="EMBL" id="CAE8597573.1"/>
    </source>
</evidence>
<dbReference type="InterPro" id="IPR001650">
    <property type="entry name" value="Helicase_C-like"/>
</dbReference>
<dbReference type="Gene3D" id="3.40.50.300">
    <property type="entry name" value="P-loop containing nucleotide triphosphate hydrolases"/>
    <property type="match status" value="1"/>
</dbReference>
<comment type="caution">
    <text evidence="2">The sequence shown here is derived from an EMBL/GenBank/DDBJ whole genome shotgun (WGS) entry which is preliminary data.</text>
</comment>
<dbReference type="PANTHER" id="PTHR18934:SF267">
    <property type="entry name" value="ATP-DEPENDENT RNA HELICASE YLR419W-RELATED"/>
    <property type="match status" value="1"/>
</dbReference>